<evidence type="ECO:0000256" key="2">
    <source>
        <dbReference type="ARBA" id="ARBA00022801"/>
    </source>
</evidence>
<dbReference type="Gene3D" id="3.30.160.60">
    <property type="entry name" value="Classic Zinc Finger"/>
    <property type="match status" value="2"/>
</dbReference>
<reference evidence="5 6" key="1">
    <citation type="journal article" date="2017" name="Nat. Ecol. Evol.">
        <title>Scallop genome provides insights into evolution of bilaterian karyotype and development.</title>
        <authorList>
            <person name="Wang S."/>
            <person name="Zhang J."/>
            <person name="Jiao W."/>
            <person name="Li J."/>
            <person name="Xun X."/>
            <person name="Sun Y."/>
            <person name="Guo X."/>
            <person name="Huan P."/>
            <person name="Dong B."/>
            <person name="Zhang L."/>
            <person name="Hu X."/>
            <person name="Sun X."/>
            <person name="Wang J."/>
            <person name="Zhao C."/>
            <person name="Wang Y."/>
            <person name="Wang D."/>
            <person name="Huang X."/>
            <person name="Wang R."/>
            <person name="Lv J."/>
            <person name="Li Y."/>
            <person name="Zhang Z."/>
            <person name="Liu B."/>
            <person name="Lu W."/>
            <person name="Hui Y."/>
            <person name="Liang J."/>
            <person name="Zhou Z."/>
            <person name="Hou R."/>
            <person name="Li X."/>
            <person name="Liu Y."/>
            <person name="Li H."/>
            <person name="Ning X."/>
            <person name="Lin Y."/>
            <person name="Zhao L."/>
            <person name="Xing Q."/>
            <person name="Dou J."/>
            <person name="Li Y."/>
            <person name="Mao J."/>
            <person name="Guo H."/>
            <person name="Dou H."/>
            <person name="Li T."/>
            <person name="Mu C."/>
            <person name="Jiang W."/>
            <person name="Fu Q."/>
            <person name="Fu X."/>
            <person name="Miao Y."/>
            <person name="Liu J."/>
            <person name="Yu Q."/>
            <person name="Li R."/>
            <person name="Liao H."/>
            <person name="Li X."/>
            <person name="Kong Y."/>
            <person name="Jiang Z."/>
            <person name="Chourrout D."/>
            <person name="Li R."/>
            <person name="Bao Z."/>
        </authorList>
    </citation>
    <scope>NUCLEOTIDE SEQUENCE [LARGE SCALE GENOMIC DNA]</scope>
    <source>
        <strain evidence="5 6">PY_sf001</strain>
    </source>
</reference>
<keyword evidence="6" id="KW-1185">Reference proteome</keyword>
<dbReference type="Gene3D" id="3.90.70.130">
    <property type="match status" value="1"/>
</dbReference>
<feature type="compositionally biased region" description="Basic and acidic residues" evidence="3">
    <location>
        <begin position="92"/>
        <end position="115"/>
    </location>
</feature>
<evidence type="ECO:0000259" key="4">
    <source>
        <dbReference type="PROSITE" id="PS00028"/>
    </source>
</evidence>
<dbReference type="GO" id="GO:0071567">
    <property type="term" value="F:deUFMylase activity"/>
    <property type="evidence" value="ECO:0007669"/>
    <property type="project" value="UniProtKB-ARBA"/>
</dbReference>
<dbReference type="EMBL" id="NEDP02002412">
    <property type="protein sequence ID" value="OWF50941.1"/>
    <property type="molecule type" value="Genomic_DNA"/>
</dbReference>
<dbReference type="STRING" id="6573.A0A210QQC8"/>
<accession>A0A210QQC8</accession>
<dbReference type="SMART" id="SM00355">
    <property type="entry name" value="ZnF_C2H2"/>
    <property type="match status" value="5"/>
</dbReference>
<feature type="region of interest" description="Disordered" evidence="3">
    <location>
        <begin position="251"/>
        <end position="271"/>
    </location>
</feature>
<comment type="similarity">
    <text evidence="1">Belongs to the peptidase C78 family.</text>
</comment>
<feature type="compositionally biased region" description="Basic and acidic residues" evidence="3">
    <location>
        <begin position="73"/>
        <end position="82"/>
    </location>
</feature>
<dbReference type="InterPro" id="IPR013087">
    <property type="entry name" value="Znf_C2H2_type"/>
</dbReference>
<organism evidence="5 6">
    <name type="scientific">Mizuhopecten yessoensis</name>
    <name type="common">Japanese scallop</name>
    <name type="synonym">Patinopecten yessoensis</name>
    <dbReference type="NCBI Taxonomy" id="6573"/>
    <lineage>
        <taxon>Eukaryota</taxon>
        <taxon>Metazoa</taxon>
        <taxon>Spiralia</taxon>
        <taxon>Lophotrochozoa</taxon>
        <taxon>Mollusca</taxon>
        <taxon>Bivalvia</taxon>
        <taxon>Autobranchia</taxon>
        <taxon>Pteriomorphia</taxon>
        <taxon>Pectinida</taxon>
        <taxon>Pectinoidea</taxon>
        <taxon>Pectinidae</taxon>
        <taxon>Mizuhopecten</taxon>
    </lineage>
</organism>
<dbReference type="PANTHER" id="PTHR48153:SF4">
    <property type="entry name" value="UBIQUITIN CARBOXYL-TERMINAL HYDROLASE MUG105"/>
    <property type="match status" value="1"/>
</dbReference>
<keyword evidence="2" id="KW-0378">Hydrolase</keyword>
<dbReference type="Proteomes" id="UP000242188">
    <property type="component" value="Unassembled WGS sequence"/>
</dbReference>
<name>A0A210QQC8_MIZYE</name>
<evidence type="ECO:0000313" key="6">
    <source>
        <dbReference type="Proteomes" id="UP000242188"/>
    </source>
</evidence>
<dbReference type="PANTHER" id="PTHR48153">
    <property type="entry name" value="UFM1-SPECIFIC PROTEASE 2"/>
    <property type="match status" value="1"/>
</dbReference>
<evidence type="ECO:0000256" key="3">
    <source>
        <dbReference type="SAM" id="MobiDB-lite"/>
    </source>
</evidence>
<feature type="region of interest" description="Disordered" evidence="3">
    <location>
        <begin position="73"/>
        <end position="148"/>
    </location>
</feature>
<comment type="caution">
    <text evidence="5">The sequence shown here is derived from an EMBL/GenBank/DDBJ whole genome shotgun (WGS) entry which is preliminary data.</text>
</comment>
<dbReference type="OrthoDB" id="288987at2759"/>
<sequence length="700" mass="77816">MAEGGGEKMDLDDDAQFTCLICGQSGMTEVDMRAHIMMDHVDQDVCCPFCDLSGITPNEMNLHVNKVHLEEYKSPSKEHNSKLMDTSPSTSGDEKAETESPEKETHKSRSPKSKDSGSLLTASPIKKNGATTSHCSRSSSLEDSGKRAKLNLDISSPVQIMLPRQSSVEGPSGAGLTTLSIPAFGRPDLQGIRASLQPRRAEMLLVPDINYNVEPDINSNVPMEFSCPLCQFSTPSEGDIQTHVNRDHVDILSPCRPRDPQENNENQNGGSRYIMDSAKMMEYACPFCDLTLRSSDDLQIHVNSKHLDILSPDRVNTENGGRGSMSSSADMSDCVTCPVCDQEFNDLMILEMHVNGHFSAEQTPAEEINDQALAAELGKSEQEEKKREMREFQALQAMYGMAGGTNYKKQYEKNLEKAVAKGDLSVTEFHMRKANLRGRDLNGVDDGHSCTKGLIGHLEEYYKTSTTSVVDYHLCNSVEHFCASYGDKGWGCGYRNFQMLLSAMAANPTYCKILFNSNKAQIPSLPKIQRLIEAAWEKGFDKQGCEQLGGHVVDTTKWIGATEIAATLLSLKVRCQLLDFHNPSGPQGTHPKLFQWVKDYFCQPSPVKLPLYLQHQGHSRTIVGVEELKDGVIRLLIFDPSTSKKQMQLFNGFINSNIMRIVRRSIHGLKAKQYQIVAVTGMLEDKAYEEHKVLKSERIS</sequence>
<gene>
    <name evidence="5" type="ORF">KP79_PYT07466</name>
</gene>
<feature type="domain" description="C2H2-type" evidence="4">
    <location>
        <begin position="285"/>
        <end position="306"/>
    </location>
</feature>
<proteinExistence type="inferred from homology"/>
<dbReference type="Pfam" id="PF07910">
    <property type="entry name" value="Peptidase_C78"/>
    <property type="match status" value="1"/>
</dbReference>
<dbReference type="PROSITE" id="PS00028">
    <property type="entry name" value="ZINC_FINGER_C2H2_1"/>
    <property type="match status" value="2"/>
</dbReference>
<evidence type="ECO:0000313" key="5">
    <source>
        <dbReference type="EMBL" id="OWF50941.1"/>
    </source>
</evidence>
<feature type="compositionally biased region" description="Basic and acidic residues" evidence="3">
    <location>
        <begin position="251"/>
        <end position="261"/>
    </location>
</feature>
<dbReference type="AlphaFoldDB" id="A0A210QQC8"/>
<evidence type="ECO:0000256" key="1">
    <source>
        <dbReference type="ARBA" id="ARBA00008552"/>
    </source>
</evidence>
<protein>
    <submittedName>
        <fullName evidence="5">Zinc finger with UFM1-specific peptidase domain protein</fullName>
    </submittedName>
</protein>
<dbReference type="InterPro" id="IPR012462">
    <property type="entry name" value="UFSP1/2_DUB_cat"/>
</dbReference>
<feature type="domain" description="C2H2-type" evidence="4">
    <location>
        <begin position="337"/>
        <end position="357"/>
    </location>
</feature>
<feature type="compositionally biased region" description="Polar residues" evidence="3">
    <location>
        <begin position="129"/>
        <end position="142"/>
    </location>
</feature>